<reference evidence="1 2" key="1">
    <citation type="submission" date="2016-01" db="EMBL/GenBank/DDBJ databases">
        <title>Genome sequencing of Roseivirga echinicomitans KMM 6058.</title>
        <authorList>
            <person name="Selvaratnam C."/>
            <person name="Thevarajoo S."/>
            <person name="Goh K.M."/>
            <person name="Ee R."/>
            <person name="Chan K.-G."/>
            <person name="Chong C.S."/>
        </authorList>
    </citation>
    <scope>NUCLEOTIDE SEQUENCE [LARGE SCALE GENOMIC DNA]</scope>
    <source>
        <strain evidence="1 2">KMM 6058</strain>
    </source>
</reference>
<dbReference type="Proteomes" id="UP000075615">
    <property type="component" value="Unassembled WGS sequence"/>
</dbReference>
<name>A0A150XEN9_9BACT</name>
<gene>
    <name evidence="1" type="ORF">AWN68_18225</name>
</gene>
<proteinExistence type="predicted"/>
<evidence type="ECO:0000313" key="1">
    <source>
        <dbReference type="EMBL" id="KYG77170.1"/>
    </source>
</evidence>
<sequence length="131" mass="15758">MIREEGFYIVEKKGGFSKTVHFLWIYVKNRKKYFLIDDNNPVLFTEDSSQELNEFKFIKKLTTNRKDLEFKRTVITIKTEFGNHTFEFKSFNFIALYRLVFILLPGIGESLRFRHFVKRLLNDIKQGKFDS</sequence>
<accession>A0A150XEN9</accession>
<dbReference type="AlphaFoldDB" id="A0A150XEN9"/>
<protein>
    <submittedName>
        <fullName evidence="1">Uncharacterized protein</fullName>
    </submittedName>
</protein>
<evidence type="ECO:0000313" key="2">
    <source>
        <dbReference type="Proteomes" id="UP000075615"/>
    </source>
</evidence>
<comment type="caution">
    <text evidence="1">The sequence shown here is derived from an EMBL/GenBank/DDBJ whole genome shotgun (WGS) entry which is preliminary data.</text>
</comment>
<dbReference type="RefSeq" id="WP_068415316.1">
    <property type="nucleotide sequence ID" value="NZ_LRDB01000014.1"/>
</dbReference>
<organism evidence="1 2">
    <name type="scientific">Roseivirga echinicomitans</name>
    <dbReference type="NCBI Taxonomy" id="296218"/>
    <lineage>
        <taxon>Bacteria</taxon>
        <taxon>Pseudomonadati</taxon>
        <taxon>Bacteroidota</taxon>
        <taxon>Cytophagia</taxon>
        <taxon>Cytophagales</taxon>
        <taxon>Roseivirgaceae</taxon>
        <taxon>Roseivirga</taxon>
    </lineage>
</organism>
<keyword evidence="2" id="KW-1185">Reference proteome</keyword>
<dbReference type="EMBL" id="LRDB01000014">
    <property type="protein sequence ID" value="KYG77170.1"/>
    <property type="molecule type" value="Genomic_DNA"/>
</dbReference>